<dbReference type="NCBIfam" id="NF009464">
    <property type="entry name" value="PRK12824.1"/>
    <property type="match status" value="1"/>
</dbReference>
<dbReference type="PRINTS" id="PR00081">
    <property type="entry name" value="GDHRDH"/>
</dbReference>
<evidence type="ECO:0000256" key="2">
    <source>
        <dbReference type="ARBA" id="ARBA00023002"/>
    </source>
</evidence>
<accession>A0ABP8S2M4</accession>
<reference evidence="5" key="1">
    <citation type="journal article" date="2019" name="Int. J. Syst. Evol. Microbiol.">
        <title>The Global Catalogue of Microorganisms (GCM) 10K type strain sequencing project: providing services to taxonomists for standard genome sequencing and annotation.</title>
        <authorList>
            <consortium name="The Broad Institute Genomics Platform"/>
            <consortium name="The Broad Institute Genome Sequencing Center for Infectious Disease"/>
            <person name="Wu L."/>
            <person name="Ma J."/>
        </authorList>
    </citation>
    <scope>NUCLEOTIDE SEQUENCE [LARGE SCALE GENOMIC DNA]</scope>
    <source>
        <strain evidence="5">JCM 17906</strain>
    </source>
</reference>
<dbReference type="EMBL" id="BAABGT010000106">
    <property type="protein sequence ID" value="GAA4557925.1"/>
    <property type="molecule type" value="Genomic_DNA"/>
</dbReference>
<dbReference type="InterPro" id="IPR020904">
    <property type="entry name" value="Sc_DH/Rdtase_CS"/>
</dbReference>
<gene>
    <name evidence="4" type="ORF">GCM10023175_63200</name>
</gene>
<comment type="caution">
    <text evidence="4">The sequence shown here is derived from an EMBL/GenBank/DDBJ whole genome shotgun (WGS) entry which is preliminary data.</text>
</comment>
<dbReference type="PANTHER" id="PTHR42879">
    <property type="entry name" value="3-OXOACYL-(ACYL-CARRIER-PROTEIN) REDUCTASE"/>
    <property type="match status" value="1"/>
</dbReference>
<dbReference type="PROSITE" id="PS00061">
    <property type="entry name" value="ADH_SHORT"/>
    <property type="match status" value="1"/>
</dbReference>
<name>A0ABP8S2M4_9PSEU</name>
<dbReference type="NCBIfam" id="NF009466">
    <property type="entry name" value="PRK12826.1-2"/>
    <property type="match status" value="1"/>
</dbReference>
<feature type="domain" description="Ketoreductase" evidence="3">
    <location>
        <begin position="19"/>
        <end position="204"/>
    </location>
</feature>
<evidence type="ECO:0000313" key="4">
    <source>
        <dbReference type="EMBL" id="GAA4557925.1"/>
    </source>
</evidence>
<dbReference type="Proteomes" id="UP001501598">
    <property type="component" value="Unassembled WGS sequence"/>
</dbReference>
<dbReference type="InterPro" id="IPR057326">
    <property type="entry name" value="KR_dom"/>
</dbReference>
<dbReference type="RefSeq" id="WP_345426561.1">
    <property type="nucleotide sequence ID" value="NZ_BAABGT010000106.1"/>
</dbReference>
<evidence type="ECO:0000313" key="5">
    <source>
        <dbReference type="Proteomes" id="UP001501598"/>
    </source>
</evidence>
<organism evidence="4 5">
    <name type="scientific">Pseudonocardia xishanensis</name>
    <dbReference type="NCBI Taxonomy" id="630995"/>
    <lineage>
        <taxon>Bacteria</taxon>
        <taxon>Bacillati</taxon>
        <taxon>Actinomycetota</taxon>
        <taxon>Actinomycetes</taxon>
        <taxon>Pseudonocardiales</taxon>
        <taxon>Pseudonocardiaceae</taxon>
        <taxon>Pseudonocardia</taxon>
    </lineage>
</organism>
<dbReference type="CDD" id="cd05333">
    <property type="entry name" value="BKR_SDR_c"/>
    <property type="match status" value="1"/>
</dbReference>
<keyword evidence="2" id="KW-0560">Oxidoreductase</keyword>
<dbReference type="InterPro" id="IPR036291">
    <property type="entry name" value="NAD(P)-bd_dom_sf"/>
</dbReference>
<protein>
    <submittedName>
        <fullName evidence="4">Beta-ketoacyl-ACP reductase</fullName>
    </submittedName>
</protein>
<dbReference type="PANTHER" id="PTHR42879:SF2">
    <property type="entry name" value="3-OXOACYL-[ACYL-CARRIER-PROTEIN] REDUCTASE FABG"/>
    <property type="match status" value="1"/>
</dbReference>
<dbReference type="PRINTS" id="PR00080">
    <property type="entry name" value="SDRFAMILY"/>
</dbReference>
<dbReference type="InterPro" id="IPR011283">
    <property type="entry name" value="Acetoacetyl-CoA_reductase"/>
</dbReference>
<proteinExistence type="inferred from homology"/>
<evidence type="ECO:0000259" key="3">
    <source>
        <dbReference type="SMART" id="SM00822"/>
    </source>
</evidence>
<dbReference type="NCBIfam" id="TIGR01829">
    <property type="entry name" value="AcAcCoA_reduct"/>
    <property type="match status" value="1"/>
</dbReference>
<comment type="similarity">
    <text evidence="1">Belongs to the short-chain dehydrogenases/reductases (SDR) family.</text>
</comment>
<dbReference type="InterPro" id="IPR002347">
    <property type="entry name" value="SDR_fam"/>
</dbReference>
<evidence type="ECO:0000256" key="1">
    <source>
        <dbReference type="ARBA" id="ARBA00006484"/>
    </source>
</evidence>
<sequence length="260" mass="26871">MTTAAPAPVPTTDIRPEPRVALVTGGARGIGAAITTALARDGVQVAAGYSSNGKAADDLAAKLGAEGATVSVHQGNVGVPEDCARVVEEVLERYGRVDYLVNNAGITVDKTVRRMTVDDWHAVLRVNLSGAFYMTKSVLEHMTGNGFGRIVNISSVIGESGAVGQANYAASKSGLFGFSKSLAQEVARKGVTVNCVAPGYIETEMVAAVPEKVLEKLVAGIPIGRLGQANEIARAVQFLLDDNAGYITGSVIAVNGGLDM</sequence>
<dbReference type="InterPro" id="IPR050259">
    <property type="entry name" value="SDR"/>
</dbReference>
<dbReference type="Gene3D" id="3.40.50.720">
    <property type="entry name" value="NAD(P)-binding Rossmann-like Domain"/>
    <property type="match status" value="1"/>
</dbReference>
<dbReference type="Pfam" id="PF13561">
    <property type="entry name" value="adh_short_C2"/>
    <property type="match status" value="1"/>
</dbReference>
<dbReference type="SMART" id="SM00822">
    <property type="entry name" value="PKS_KR"/>
    <property type="match status" value="1"/>
</dbReference>
<dbReference type="SUPFAM" id="SSF51735">
    <property type="entry name" value="NAD(P)-binding Rossmann-fold domains"/>
    <property type="match status" value="1"/>
</dbReference>
<keyword evidence="5" id="KW-1185">Reference proteome</keyword>